<organism evidence="3 4">
    <name type="scientific">Lepraria neglecta</name>
    <dbReference type="NCBI Taxonomy" id="209136"/>
    <lineage>
        <taxon>Eukaryota</taxon>
        <taxon>Fungi</taxon>
        <taxon>Dikarya</taxon>
        <taxon>Ascomycota</taxon>
        <taxon>Pezizomycotina</taxon>
        <taxon>Lecanoromycetes</taxon>
        <taxon>OSLEUM clade</taxon>
        <taxon>Lecanoromycetidae</taxon>
        <taxon>Lecanorales</taxon>
        <taxon>Lecanorineae</taxon>
        <taxon>Stereocaulaceae</taxon>
        <taxon>Lepraria</taxon>
    </lineage>
</organism>
<reference evidence="3" key="1">
    <citation type="submission" date="2022-11" db="EMBL/GenBank/DDBJ databases">
        <title>Chromosomal genome sequence assembly and mating type (MAT) locus characterization of the leprose asexual lichenized fungus Lepraria neglecta (Nyl.) Erichsen.</title>
        <authorList>
            <person name="Allen J.L."/>
            <person name="Pfeffer B."/>
        </authorList>
    </citation>
    <scope>NUCLEOTIDE SEQUENCE</scope>
    <source>
        <strain evidence="3">Allen 5258</strain>
    </source>
</reference>
<protein>
    <recommendedName>
        <fullName evidence="2">Subtelomeric hrmA-associated cluster protein AFUB-079030/YDR124W-like helical bundle domain-containing protein</fullName>
    </recommendedName>
</protein>
<accession>A0AAD9Z2J4</accession>
<sequence length="764" mass="86088">MVAILDPKGRRPDPENETANTIRNPANDNSNDESLLPAQEAVSQARRQVTLATLHRYGSRPSKELIIDDSGDAYLVDETRVDGQKVRIQDVLPQRFLRQLFDHFLDTEAPDGETRDDLDLESRLIESERARNTPGVRRNGRSTHASSRTKRNVHDAAAPPGKRRRSSTHERDVIKIDDDDYCDSEADLPDEWDGAESELQSIRYDQIYELFYGPNFMFIGQLACKDIGRAWIKMCHPRKQSQYPYNGGSTVARSLREHGYKGAYTKPNWWPADEGWRQGFGCRHIEPDHLKKLERVFLLKHLLRYGGQFPVEKLRESTAKIDQEYSKNWNPDKIARLALIYRVRQKELQYEDGLIGAALLTCLSLTQFYANSLLDSDATLTTPIPYPGKGKARAVLKAGTPVRVKKERHRQQPVERAPLPAPTADMGVGAAAEVENDPTLTATDEVESSTLEDTATSVAEDTTDESTVMPISFEVRPPQHGLPMPSPMFPAEQQHVQAQGQRRHRDTTRQSPQMQRPLTQAMVVNQRCSLPVDPQTQPPSRRVSIAQTQVPLFTPDNAPHQDPTARPLLNGSAFHQAQQPILNSQGYTIDPNRTHEMEVVHRPRRIRNPNTIPATEISSQTPPPRLVAPRAPTFAASSSGLAGLDTSTMTYWDNIRNNTPHYNINSAVYNEGADPNILLTSNANLSSASCSFRSDFTESSADSYGSGVQLNAWDQYPQQAQDEDLIRQYSVFANQMYQPGPFRDATTEFEAKYHPYWPGQQRHQ</sequence>
<gene>
    <name evidence="3" type="ORF">OEA41_008751</name>
</gene>
<comment type="caution">
    <text evidence="3">The sequence shown here is derived from an EMBL/GenBank/DDBJ whole genome shotgun (WGS) entry which is preliminary data.</text>
</comment>
<dbReference type="PANTHER" id="PTHR36102:SF1">
    <property type="entry name" value="YDR124W-LIKE HELICAL BUNDLE DOMAIN-CONTAINING PROTEIN"/>
    <property type="match status" value="1"/>
</dbReference>
<feature type="compositionally biased region" description="Polar residues" evidence="1">
    <location>
        <begin position="438"/>
        <end position="460"/>
    </location>
</feature>
<feature type="domain" description="Subtelomeric hrmA-associated cluster protein AFUB-079030/YDR124W-like helical bundle" evidence="2">
    <location>
        <begin position="208"/>
        <end position="345"/>
    </location>
</feature>
<dbReference type="Proteomes" id="UP001276659">
    <property type="component" value="Unassembled WGS sequence"/>
</dbReference>
<evidence type="ECO:0000313" key="3">
    <source>
        <dbReference type="EMBL" id="KAK3169368.1"/>
    </source>
</evidence>
<name>A0AAD9Z2J4_9LECA</name>
<feature type="region of interest" description="Disordered" evidence="1">
    <location>
        <begin position="108"/>
        <end position="176"/>
    </location>
</feature>
<dbReference type="PANTHER" id="PTHR36102">
    <property type="entry name" value="CHROMOSOME 10, WHOLE GENOME SHOTGUN SEQUENCE"/>
    <property type="match status" value="1"/>
</dbReference>
<keyword evidence="4" id="KW-1185">Reference proteome</keyword>
<feature type="compositionally biased region" description="Polar residues" evidence="1">
    <location>
        <begin position="17"/>
        <end position="32"/>
    </location>
</feature>
<feature type="region of interest" description="Disordered" evidence="1">
    <location>
        <begin position="403"/>
        <end position="462"/>
    </location>
</feature>
<dbReference type="Pfam" id="PF11001">
    <property type="entry name" value="AFUB_07903_YDR124W_hel"/>
    <property type="match status" value="1"/>
</dbReference>
<feature type="compositionally biased region" description="Basic and acidic residues" evidence="1">
    <location>
        <begin position="167"/>
        <end position="176"/>
    </location>
</feature>
<dbReference type="InterPro" id="IPR047092">
    <property type="entry name" value="AFUB_07903/YDR124W-like_hel"/>
</dbReference>
<evidence type="ECO:0000256" key="1">
    <source>
        <dbReference type="SAM" id="MobiDB-lite"/>
    </source>
</evidence>
<proteinExistence type="predicted"/>
<evidence type="ECO:0000259" key="2">
    <source>
        <dbReference type="Pfam" id="PF11001"/>
    </source>
</evidence>
<dbReference type="AlphaFoldDB" id="A0AAD9Z2J4"/>
<dbReference type="EMBL" id="JASNWA010000009">
    <property type="protein sequence ID" value="KAK3169368.1"/>
    <property type="molecule type" value="Genomic_DNA"/>
</dbReference>
<feature type="region of interest" description="Disordered" evidence="1">
    <location>
        <begin position="1"/>
        <end position="32"/>
    </location>
</feature>
<evidence type="ECO:0000313" key="4">
    <source>
        <dbReference type="Proteomes" id="UP001276659"/>
    </source>
</evidence>
<feature type="compositionally biased region" description="Basic and acidic residues" evidence="1">
    <location>
        <begin position="108"/>
        <end position="131"/>
    </location>
</feature>
<dbReference type="InterPro" id="IPR021264">
    <property type="entry name" value="AFUB_079030/YDR124W-like"/>
</dbReference>